<dbReference type="InterPro" id="IPR001680">
    <property type="entry name" value="WD40_rpt"/>
</dbReference>
<dbReference type="Proteomes" id="UP000261520">
    <property type="component" value="Unplaced"/>
</dbReference>
<dbReference type="InterPro" id="IPR042411">
    <property type="entry name" value="WDR27"/>
</dbReference>
<evidence type="ECO:0000256" key="1">
    <source>
        <dbReference type="PROSITE-ProRule" id="PRU00221"/>
    </source>
</evidence>
<dbReference type="STRING" id="409849.ENSPMGP00000024449"/>
<dbReference type="InterPro" id="IPR036322">
    <property type="entry name" value="WD40_repeat_dom_sf"/>
</dbReference>
<organism evidence="3 4">
    <name type="scientific">Periophthalmus magnuspinnatus</name>
    <dbReference type="NCBI Taxonomy" id="409849"/>
    <lineage>
        <taxon>Eukaryota</taxon>
        <taxon>Metazoa</taxon>
        <taxon>Chordata</taxon>
        <taxon>Craniata</taxon>
        <taxon>Vertebrata</taxon>
        <taxon>Euteleostomi</taxon>
        <taxon>Actinopterygii</taxon>
        <taxon>Neopterygii</taxon>
        <taxon>Teleostei</taxon>
        <taxon>Neoteleostei</taxon>
        <taxon>Acanthomorphata</taxon>
        <taxon>Gobiaria</taxon>
        <taxon>Gobiiformes</taxon>
        <taxon>Gobioidei</taxon>
        <taxon>Gobiidae</taxon>
        <taxon>Oxudercinae</taxon>
        <taxon>Periophthalmus</taxon>
    </lineage>
</organism>
<evidence type="ECO:0000313" key="3">
    <source>
        <dbReference type="Ensembl" id="ENSPMGP00000024449.1"/>
    </source>
</evidence>
<keyword evidence="4" id="KW-1185">Reference proteome</keyword>
<protein>
    <submittedName>
        <fullName evidence="3">Uncharacterized protein</fullName>
    </submittedName>
</protein>
<evidence type="ECO:0000313" key="4">
    <source>
        <dbReference type="Proteomes" id="UP000261520"/>
    </source>
</evidence>
<dbReference type="PANTHER" id="PTHR44525:SF1">
    <property type="entry name" value="WD REPEAT-CONTAINING PROTEIN 27"/>
    <property type="match status" value="1"/>
</dbReference>
<dbReference type="Pfam" id="PF00400">
    <property type="entry name" value="WD40"/>
    <property type="match status" value="1"/>
</dbReference>
<keyword evidence="2" id="KW-0812">Transmembrane</keyword>
<feature type="repeat" description="WD" evidence="1">
    <location>
        <begin position="141"/>
        <end position="183"/>
    </location>
</feature>
<accession>A0A3B4B7E0</accession>
<dbReference type="SMART" id="SM00320">
    <property type="entry name" value="WD40"/>
    <property type="match status" value="4"/>
</dbReference>
<dbReference type="PANTHER" id="PTHR44525">
    <property type="entry name" value="WD REPEAT-CONTAINING PROTEIN 27"/>
    <property type="match status" value="1"/>
</dbReference>
<dbReference type="SUPFAM" id="SSF50978">
    <property type="entry name" value="WD40 repeat-like"/>
    <property type="match status" value="1"/>
</dbReference>
<keyword evidence="2" id="KW-0472">Membrane</keyword>
<proteinExistence type="predicted"/>
<reference evidence="3" key="2">
    <citation type="submission" date="2025-09" db="UniProtKB">
        <authorList>
            <consortium name="Ensembl"/>
        </authorList>
    </citation>
    <scope>IDENTIFICATION</scope>
</reference>
<keyword evidence="2" id="KW-1133">Transmembrane helix</keyword>
<dbReference type="Gene3D" id="2.130.10.10">
    <property type="entry name" value="YVTN repeat-like/Quinoprotein amine dehydrogenase"/>
    <property type="match status" value="1"/>
</dbReference>
<keyword evidence="1" id="KW-0853">WD repeat</keyword>
<dbReference type="PROSITE" id="PS50294">
    <property type="entry name" value="WD_REPEATS_REGION"/>
    <property type="match status" value="1"/>
</dbReference>
<sequence>SSDFVNKQHYIEKFCLTRDRLVLHQQLACYQSFCAILNGKDILAYLLTIFFFIYDISVMTFGKGNKPVLCSASNDYLIVWDIESCQRRAREGKIPVGTVIGTLVGEVIHLSFSSADDKVAACTLDTVYVLNSKKQETISSLTGHLGSLTSAEFCSWNNNILVTTSEDRTFKVWDLQTESTVSVLGSPLISVIFLPETQQFCIGSLDGQVWCFSLTNVEKCHLVTKTDLQKVEKRFRILQESLGQQAGKDNTTEVSWNVLSWICIGSTNSLYMLDLATAELLTVLYFKGMWRYVLGKFVKFFQELIYCLCTFFFSLFLIDYPELSITMAGAYSTSVSQADNSVSTKQIYNRHLYNVSPYPLYYRAILHVF</sequence>
<reference evidence="3" key="1">
    <citation type="submission" date="2025-08" db="UniProtKB">
        <authorList>
            <consortium name="Ensembl"/>
        </authorList>
    </citation>
    <scope>IDENTIFICATION</scope>
</reference>
<dbReference type="Ensembl" id="ENSPMGT00000026046.1">
    <property type="protein sequence ID" value="ENSPMGP00000024449.1"/>
    <property type="gene ID" value="ENSPMGG00000019776.1"/>
</dbReference>
<dbReference type="AlphaFoldDB" id="A0A3B4B7E0"/>
<dbReference type="InterPro" id="IPR015943">
    <property type="entry name" value="WD40/YVTN_repeat-like_dom_sf"/>
</dbReference>
<name>A0A3B4B7E0_9GOBI</name>
<dbReference type="PROSITE" id="PS50082">
    <property type="entry name" value="WD_REPEATS_2"/>
    <property type="match status" value="1"/>
</dbReference>
<feature type="transmembrane region" description="Helical" evidence="2">
    <location>
        <begin position="42"/>
        <end position="61"/>
    </location>
</feature>
<evidence type="ECO:0000256" key="2">
    <source>
        <dbReference type="SAM" id="Phobius"/>
    </source>
</evidence>